<dbReference type="Gene3D" id="3.90.70.10">
    <property type="entry name" value="Cysteine proteinases"/>
    <property type="match status" value="1"/>
</dbReference>
<feature type="transmembrane region" description="Helical" evidence="1">
    <location>
        <begin position="274"/>
        <end position="291"/>
    </location>
</feature>
<evidence type="ECO:0000313" key="3">
    <source>
        <dbReference type="Proteomes" id="UP000546464"/>
    </source>
</evidence>
<accession>A0A842HCQ1</accession>
<sequence>MSERAKKVRSFALVALIGVLALPALRAETYLVSSTFAGDTRYAVQKLFDGNDDDLCWAATASNLIQNWQDRWLQNGGTIPAGTPNGMVTQIAYSTDVFATFVNNWTNAGGESYIGMQWWYTDSYTYLADSSELKPGATGGAYWIDLGLDKDEIFSHTDLYNDEMPVEASLFTDWLDDLVGMNYLAALGIFTNAGDAHAIPVWGYEMVDDTLTGIWISDSDSGVESNFLVDVYWDNSFNGWLLGDAHTSNPDVTYTGWFVGDMDMFVLPMVPEPSLVALILGVLVLGRVVLLRRRVRGA</sequence>
<protein>
    <submittedName>
        <fullName evidence="2">Uncharacterized protein</fullName>
    </submittedName>
</protein>
<name>A0A842HCQ1_9BACT</name>
<dbReference type="InterPro" id="IPR038765">
    <property type="entry name" value="Papain-like_cys_pep_sf"/>
</dbReference>
<proteinExistence type="predicted"/>
<keyword evidence="1" id="KW-0472">Membrane</keyword>
<dbReference type="EMBL" id="JACHVB010000020">
    <property type="protein sequence ID" value="MBC2594243.1"/>
    <property type="molecule type" value="Genomic_DNA"/>
</dbReference>
<keyword evidence="1" id="KW-1133">Transmembrane helix</keyword>
<keyword evidence="1" id="KW-0812">Transmembrane</keyword>
<dbReference type="Proteomes" id="UP000546464">
    <property type="component" value="Unassembled WGS sequence"/>
</dbReference>
<organism evidence="2 3">
    <name type="scientific">Ruficoccus amylovorans</name>
    <dbReference type="NCBI Taxonomy" id="1804625"/>
    <lineage>
        <taxon>Bacteria</taxon>
        <taxon>Pseudomonadati</taxon>
        <taxon>Verrucomicrobiota</taxon>
        <taxon>Opitutia</taxon>
        <taxon>Puniceicoccales</taxon>
        <taxon>Cerasicoccaceae</taxon>
        <taxon>Ruficoccus</taxon>
    </lineage>
</organism>
<reference evidence="2 3" key="1">
    <citation type="submission" date="2020-07" db="EMBL/GenBank/DDBJ databases">
        <authorList>
            <person name="Feng X."/>
        </authorList>
    </citation>
    <scope>NUCLEOTIDE SEQUENCE [LARGE SCALE GENOMIC DNA]</scope>
    <source>
        <strain evidence="2 3">JCM31066</strain>
    </source>
</reference>
<dbReference type="SUPFAM" id="SSF54001">
    <property type="entry name" value="Cysteine proteinases"/>
    <property type="match status" value="1"/>
</dbReference>
<gene>
    <name evidence="2" type="ORF">H5P28_08205</name>
</gene>
<keyword evidence="3" id="KW-1185">Reference proteome</keyword>
<evidence type="ECO:0000256" key="1">
    <source>
        <dbReference type="SAM" id="Phobius"/>
    </source>
</evidence>
<dbReference type="AlphaFoldDB" id="A0A842HCQ1"/>
<evidence type="ECO:0000313" key="2">
    <source>
        <dbReference type="EMBL" id="MBC2594243.1"/>
    </source>
</evidence>
<comment type="caution">
    <text evidence="2">The sequence shown here is derived from an EMBL/GenBank/DDBJ whole genome shotgun (WGS) entry which is preliminary data.</text>
</comment>
<dbReference type="RefSeq" id="WP_185675225.1">
    <property type="nucleotide sequence ID" value="NZ_JACHVB010000020.1"/>
</dbReference>